<gene>
    <name evidence="2" type="ORF">E6Q11_03800</name>
</gene>
<dbReference type="Gene3D" id="3.90.1530.10">
    <property type="entry name" value="Conserved hypothetical protein from pyrococcus furiosus pfu- 392566-001, ParB domain"/>
    <property type="match status" value="1"/>
</dbReference>
<dbReference type="InterPro" id="IPR003115">
    <property type="entry name" value="ParB_N"/>
</dbReference>
<dbReference type="AlphaFoldDB" id="A0A5C7J8N1"/>
<evidence type="ECO:0000259" key="1">
    <source>
        <dbReference type="SMART" id="SM00470"/>
    </source>
</evidence>
<dbReference type="Pfam" id="PF02195">
    <property type="entry name" value="ParB_N"/>
    <property type="match status" value="1"/>
</dbReference>
<accession>A0A5C7J8N1</accession>
<proteinExistence type="predicted"/>
<reference evidence="2 3" key="1">
    <citation type="submission" date="2018-09" db="EMBL/GenBank/DDBJ databases">
        <title>Metagenome Assembled Genomes from an Advanced Water Purification Facility.</title>
        <authorList>
            <person name="Stamps B.W."/>
            <person name="Spear J.R."/>
        </authorList>
    </citation>
    <scope>NUCLEOTIDE SEQUENCE [LARGE SCALE GENOMIC DNA]</scope>
    <source>
        <strain evidence="2">Bin_63_2</strain>
    </source>
</reference>
<dbReference type="GO" id="GO:0007059">
    <property type="term" value="P:chromosome segregation"/>
    <property type="evidence" value="ECO:0007669"/>
    <property type="project" value="TreeGrafter"/>
</dbReference>
<dbReference type="GO" id="GO:0005694">
    <property type="term" value="C:chromosome"/>
    <property type="evidence" value="ECO:0007669"/>
    <property type="project" value="TreeGrafter"/>
</dbReference>
<feature type="domain" description="ParB-like N-terminal" evidence="1">
    <location>
        <begin position="44"/>
        <end position="145"/>
    </location>
</feature>
<dbReference type="Gene3D" id="1.10.10.2830">
    <property type="match status" value="1"/>
</dbReference>
<dbReference type="Proteomes" id="UP000321026">
    <property type="component" value="Unassembled WGS sequence"/>
</dbReference>
<comment type="caution">
    <text evidence="2">The sequence shown here is derived from an EMBL/GenBank/DDBJ whole genome shotgun (WGS) entry which is preliminary data.</text>
</comment>
<name>A0A5C7J8N1_9BACT</name>
<sequence length="281" mass="32394">MSTIADAIKTTGEDLRRQLVDNKSQHEEMHKKIIYLKAHINKVIMVRPSEIKLENNVRSRIDEDSPEIKKLCESINKFGLMKNIIAELRLPKNEDSYELICIAGHRRLTALKKLGKMSEHIPCLIKTYDNEHQGDKIGAALSENLNREGLGCVDIADGYRELKNNGWSEEDLIKHFERNKKTTAQYLRLAELPDDVKDLIRDHSDKLTTRVVFNEILARNKTPGDIRKAMKRKLELKKPTASPNKQANIQEQLSTFFKERNATENEKQFVIDAFKYVGTLK</sequence>
<dbReference type="EMBL" id="SSDS01000060">
    <property type="protein sequence ID" value="TXG76906.1"/>
    <property type="molecule type" value="Genomic_DNA"/>
</dbReference>
<dbReference type="SUPFAM" id="SSF110849">
    <property type="entry name" value="ParB/Sulfiredoxin"/>
    <property type="match status" value="1"/>
</dbReference>
<dbReference type="PANTHER" id="PTHR33375:SF1">
    <property type="entry name" value="CHROMOSOME-PARTITIONING PROTEIN PARB-RELATED"/>
    <property type="match status" value="1"/>
</dbReference>
<protein>
    <recommendedName>
        <fullName evidence="1">ParB-like N-terminal domain-containing protein</fullName>
    </recommendedName>
</protein>
<organism evidence="2 3">
    <name type="scientific">Candidatus Dojkabacteria bacterium</name>
    <dbReference type="NCBI Taxonomy" id="2099670"/>
    <lineage>
        <taxon>Bacteria</taxon>
        <taxon>Candidatus Dojkabacteria</taxon>
    </lineage>
</organism>
<dbReference type="InterPro" id="IPR036086">
    <property type="entry name" value="ParB/Sulfiredoxin_sf"/>
</dbReference>
<dbReference type="PANTHER" id="PTHR33375">
    <property type="entry name" value="CHROMOSOME-PARTITIONING PROTEIN PARB-RELATED"/>
    <property type="match status" value="1"/>
</dbReference>
<evidence type="ECO:0000313" key="2">
    <source>
        <dbReference type="EMBL" id="TXG76906.1"/>
    </source>
</evidence>
<dbReference type="SMART" id="SM00470">
    <property type="entry name" value="ParB"/>
    <property type="match status" value="1"/>
</dbReference>
<evidence type="ECO:0000313" key="3">
    <source>
        <dbReference type="Proteomes" id="UP000321026"/>
    </source>
</evidence>
<dbReference type="InterPro" id="IPR050336">
    <property type="entry name" value="Chromosome_partition/occlusion"/>
</dbReference>